<dbReference type="EMBL" id="AMGX01000002">
    <property type="protein sequence ID" value="EXJ75077.1"/>
    <property type="molecule type" value="Genomic_DNA"/>
</dbReference>
<dbReference type="GO" id="GO:0003677">
    <property type="term" value="F:DNA binding"/>
    <property type="evidence" value="ECO:0007669"/>
    <property type="project" value="InterPro"/>
</dbReference>
<dbReference type="STRING" id="1182543.W9X3L4"/>
<name>W9X3L4_9EURO</name>
<dbReference type="eggNOG" id="ENOG502QZJZ">
    <property type="taxonomic scope" value="Eukaryota"/>
</dbReference>
<dbReference type="OrthoDB" id="39175at2759"/>
<dbReference type="AlphaFoldDB" id="W9X3L4"/>
<keyword evidence="5" id="KW-1185">Reference proteome</keyword>
<dbReference type="GO" id="GO:0006351">
    <property type="term" value="P:DNA-templated transcription"/>
    <property type="evidence" value="ECO:0007669"/>
    <property type="project" value="InterPro"/>
</dbReference>
<feature type="region of interest" description="Disordered" evidence="2">
    <location>
        <begin position="1"/>
        <end position="23"/>
    </location>
</feature>
<dbReference type="PANTHER" id="PTHR46910:SF25">
    <property type="entry name" value="ABC-TRANSPORTER-REGULATING TRANSCRIPTION FACTOR"/>
    <property type="match status" value="1"/>
</dbReference>
<evidence type="ECO:0000313" key="4">
    <source>
        <dbReference type="EMBL" id="EXJ75077.1"/>
    </source>
</evidence>
<feature type="domain" description="Xylanolytic transcriptional activator regulatory" evidence="3">
    <location>
        <begin position="228"/>
        <end position="302"/>
    </location>
</feature>
<accession>W9X3L4</accession>
<keyword evidence="1" id="KW-0539">Nucleus</keyword>
<dbReference type="GO" id="GO:0008270">
    <property type="term" value="F:zinc ion binding"/>
    <property type="evidence" value="ECO:0007669"/>
    <property type="project" value="InterPro"/>
</dbReference>
<dbReference type="HOGENOM" id="CLU_016058_0_1_1"/>
<reference evidence="4 5" key="1">
    <citation type="submission" date="2013-03" db="EMBL/GenBank/DDBJ databases">
        <title>The Genome Sequence of Cladophialophora psammophila CBS 110553.</title>
        <authorList>
            <consortium name="The Broad Institute Genomics Platform"/>
            <person name="Cuomo C."/>
            <person name="de Hoog S."/>
            <person name="Gorbushina A."/>
            <person name="Walker B."/>
            <person name="Young S.K."/>
            <person name="Zeng Q."/>
            <person name="Gargeya S."/>
            <person name="Fitzgerald M."/>
            <person name="Haas B."/>
            <person name="Abouelleil A."/>
            <person name="Allen A.W."/>
            <person name="Alvarado L."/>
            <person name="Arachchi H.M."/>
            <person name="Berlin A.M."/>
            <person name="Chapman S.B."/>
            <person name="Gainer-Dewar J."/>
            <person name="Goldberg J."/>
            <person name="Griggs A."/>
            <person name="Gujja S."/>
            <person name="Hansen M."/>
            <person name="Howarth C."/>
            <person name="Imamovic A."/>
            <person name="Ireland A."/>
            <person name="Larimer J."/>
            <person name="McCowan C."/>
            <person name="Murphy C."/>
            <person name="Pearson M."/>
            <person name="Poon T.W."/>
            <person name="Priest M."/>
            <person name="Roberts A."/>
            <person name="Saif S."/>
            <person name="Shea T."/>
            <person name="Sisk P."/>
            <person name="Sykes S."/>
            <person name="Wortman J."/>
            <person name="Nusbaum C."/>
            <person name="Birren B."/>
        </authorList>
    </citation>
    <scope>NUCLEOTIDE SEQUENCE [LARGE SCALE GENOMIC DNA]</scope>
    <source>
        <strain evidence="4 5">CBS 110553</strain>
    </source>
</reference>
<protein>
    <recommendedName>
        <fullName evidence="3">Xylanolytic transcriptional activator regulatory domain-containing protein</fullName>
    </recommendedName>
</protein>
<dbReference type="Pfam" id="PF04082">
    <property type="entry name" value="Fungal_trans"/>
    <property type="match status" value="1"/>
</dbReference>
<sequence length="580" mass="63985">MPATPTDKSTAPSDSDPQQDAAKLLDSDTSATPYGVQALPDGEVSCEYHGPGAMISICSKSAVTWVCQKAGNADFERITANFASAISRRLKVDLSQLRERIPEPPQAVAWSYCQAYFNSGSGLWFQSLNQAAFEARLASHFRDDSPGIGHDPSWYALRNIVYATGCRSLKSKQVSADSHDMQRQSWSYFCNAMSVYTDLLFSHTGLSSVQALTLMSAFIEGIACPSLEFMLSSSALRLAESKGLHRGLSSTCLEKTTDIQAASHTWWAIYTHHCVIVARSGRSLQIDDNAITCPLPTQHPGDSWSQHATIIAMAKHARILASVIKTLNVIRASRSMSATTFTMIQELDDRLREWRSGFPSFVQMDPLPAGVALPKGVHQEHCLYLVYSYYATLIQIHSIVMSPWNAVYQDSATLDPSLRPQIFRSASIVAEASRKIIAQLRHMTVGLGTLKWAVLVYPMIAMIHLFIYILDNPSLPSVDADISIMHEAAAHFSFLEYRLGKVLSLPFPRDLANLIRVVVADHRESSSLRVTGMECGSFDLEPGFEGQQNDLPELGNLETADWDALIPWEEVLDGLDGCDM</sequence>
<dbReference type="Proteomes" id="UP000019471">
    <property type="component" value="Unassembled WGS sequence"/>
</dbReference>
<dbReference type="SMART" id="SM00906">
    <property type="entry name" value="Fungal_trans"/>
    <property type="match status" value="1"/>
</dbReference>
<evidence type="ECO:0000313" key="5">
    <source>
        <dbReference type="Proteomes" id="UP000019471"/>
    </source>
</evidence>
<dbReference type="InterPro" id="IPR050987">
    <property type="entry name" value="AtrR-like"/>
</dbReference>
<dbReference type="GO" id="GO:0003700">
    <property type="term" value="F:DNA-binding transcription factor activity"/>
    <property type="evidence" value="ECO:0007669"/>
    <property type="project" value="InterPro"/>
</dbReference>
<gene>
    <name evidence="4" type="ORF">A1O5_01773</name>
</gene>
<organism evidence="4 5">
    <name type="scientific">Cladophialophora psammophila CBS 110553</name>
    <dbReference type="NCBI Taxonomy" id="1182543"/>
    <lineage>
        <taxon>Eukaryota</taxon>
        <taxon>Fungi</taxon>
        <taxon>Dikarya</taxon>
        <taxon>Ascomycota</taxon>
        <taxon>Pezizomycotina</taxon>
        <taxon>Eurotiomycetes</taxon>
        <taxon>Chaetothyriomycetidae</taxon>
        <taxon>Chaetothyriales</taxon>
        <taxon>Herpotrichiellaceae</taxon>
        <taxon>Cladophialophora</taxon>
    </lineage>
</organism>
<dbReference type="GeneID" id="19186506"/>
<dbReference type="CDD" id="cd12148">
    <property type="entry name" value="fungal_TF_MHR"/>
    <property type="match status" value="1"/>
</dbReference>
<feature type="compositionally biased region" description="Polar residues" evidence="2">
    <location>
        <begin position="1"/>
        <end position="18"/>
    </location>
</feature>
<evidence type="ECO:0000259" key="3">
    <source>
        <dbReference type="SMART" id="SM00906"/>
    </source>
</evidence>
<dbReference type="RefSeq" id="XP_007740579.1">
    <property type="nucleotide sequence ID" value="XM_007742389.1"/>
</dbReference>
<proteinExistence type="predicted"/>
<dbReference type="PANTHER" id="PTHR46910">
    <property type="entry name" value="TRANSCRIPTION FACTOR PDR1"/>
    <property type="match status" value="1"/>
</dbReference>
<dbReference type="InterPro" id="IPR007219">
    <property type="entry name" value="XnlR_reg_dom"/>
</dbReference>
<evidence type="ECO:0000256" key="2">
    <source>
        <dbReference type="SAM" id="MobiDB-lite"/>
    </source>
</evidence>
<evidence type="ECO:0000256" key="1">
    <source>
        <dbReference type="ARBA" id="ARBA00023242"/>
    </source>
</evidence>
<comment type="caution">
    <text evidence="4">The sequence shown here is derived from an EMBL/GenBank/DDBJ whole genome shotgun (WGS) entry which is preliminary data.</text>
</comment>